<comment type="caution">
    <text evidence="8">The sequence shown here is derived from an EMBL/GenBank/DDBJ whole genome shotgun (WGS) entry which is preliminary data.</text>
</comment>
<dbReference type="Proteomes" id="UP000253529">
    <property type="component" value="Unassembled WGS sequence"/>
</dbReference>
<comment type="similarity">
    <text evidence="7">Belongs to the aspartate/glutamate racemases family.</text>
</comment>
<dbReference type="Gene3D" id="3.40.50.1860">
    <property type="match status" value="2"/>
</dbReference>
<evidence type="ECO:0000256" key="4">
    <source>
        <dbReference type="ARBA" id="ARBA00022984"/>
    </source>
</evidence>
<dbReference type="GO" id="GO:0009252">
    <property type="term" value="P:peptidoglycan biosynthetic process"/>
    <property type="evidence" value="ECO:0007669"/>
    <property type="project" value="UniProtKB-UniRule"/>
</dbReference>
<dbReference type="PROSITE" id="PS00924">
    <property type="entry name" value="ASP_GLU_RACEMASE_2"/>
    <property type="match status" value="1"/>
</dbReference>
<comment type="pathway">
    <text evidence="7">Cell wall biogenesis; peptidoglycan biosynthesis.</text>
</comment>
<evidence type="ECO:0000256" key="1">
    <source>
        <dbReference type="ARBA" id="ARBA00001602"/>
    </source>
</evidence>
<dbReference type="EC" id="5.1.1.3" evidence="2 7"/>
<dbReference type="NCBIfam" id="TIGR00067">
    <property type="entry name" value="glut_race"/>
    <property type="match status" value="1"/>
</dbReference>
<dbReference type="SUPFAM" id="SSF53681">
    <property type="entry name" value="Aspartate/glutamate racemase"/>
    <property type="match status" value="2"/>
</dbReference>
<evidence type="ECO:0000256" key="5">
    <source>
        <dbReference type="ARBA" id="ARBA00023235"/>
    </source>
</evidence>
<evidence type="ECO:0000313" key="8">
    <source>
        <dbReference type="EMBL" id="RBP06441.1"/>
    </source>
</evidence>
<reference evidence="8 9" key="1">
    <citation type="submission" date="2018-06" db="EMBL/GenBank/DDBJ databases">
        <title>Genomic Encyclopedia of Type Strains, Phase IV (KMG-IV): sequencing the most valuable type-strain genomes for metagenomic binning, comparative biology and taxonomic classification.</title>
        <authorList>
            <person name="Goeker M."/>
        </authorList>
    </citation>
    <scope>NUCLEOTIDE SEQUENCE [LARGE SCALE GENOMIC DNA]</scope>
    <source>
        <strain evidence="8 9">DSM 24875</strain>
    </source>
</reference>
<dbReference type="HAMAP" id="MF_00258">
    <property type="entry name" value="Glu_racemase"/>
    <property type="match status" value="1"/>
</dbReference>
<proteinExistence type="inferred from homology"/>
<sequence>MVFDSGLGGLTVLGAIRALRPDVDIVYVADDAAFPYGRLSEADLIARVATVMGRIVAERRPDIVVVACSTASTLALPHLRAAFPGLPFVGVVPAIKPAAAESRSGLISVLATRGTVARDYTRALVREHAADCEVTLVGSAVLAPLAEARLRGEAVDDADIAREIAPCFVEKSGARTDHVVLACTHYPLLRDAIERLAPWPVAFVDPAPAIARRLDSLLGSAPKTAPGRSGAVLFTSGRRPGDSLQKTLLRYGLEFTPSAAISLATA</sequence>
<dbReference type="EMBL" id="QNRK01000031">
    <property type="protein sequence ID" value="RBP06441.1"/>
    <property type="molecule type" value="Genomic_DNA"/>
</dbReference>
<evidence type="ECO:0000256" key="2">
    <source>
        <dbReference type="ARBA" id="ARBA00013090"/>
    </source>
</evidence>
<evidence type="ECO:0000256" key="6">
    <source>
        <dbReference type="ARBA" id="ARBA00023316"/>
    </source>
</evidence>
<name>A0A366EVL3_9HYPH</name>
<feature type="active site" description="Proton donor/acceptor" evidence="7">
    <location>
        <position position="183"/>
    </location>
</feature>
<keyword evidence="9" id="KW-1185">Reference proteome</keyword>
<comment type="function">
    <text evidence="7">Provides the (R)-glutamate required for cell wall biosynthesis.</text>
</comment>
<evidence type="ECO:0000313" key="9">
    <source>
        <dbReference type="Proteomes" id="UP000253529"/>
    </source>
</evidence>
<feature type="active site" description="Proton donor/acceptor" evidence="7">
    <location>
        <position position="68"/>
    </location>
</feature>
<keyword evidence="4 7" id="KW-0573">Peptidoglycan synthesis</keyword>
<gene>
    <name evidence="7" type="primary">murI</name>
    <name evidence="8" type="ORF">DFR50_13161</name>
</gene>
<dbReference type="GO" id="GO:0071555">
    <property type="term" value="P:cell wall organization"/>
    <property type="evidence" value="ECO:0007669"/>
    <property type="project" value="UniProtKB-KW"/>
</dbReference>
<dbReference type="PANTHER" id="PTHR21198:SF2">
    <property type="entry name" value="GLUTAMATE RACEMASE"/>
    <property type="match status" value="1"/>
</dbReference>
<keyword evidence="6 7" id="KW-0961">Cell wall biogenesis/degradation</keyword>
<dbReference type="AlphaFoldDB" id="A0A366EVL3"/>
<dbReference type="InterPro" id="IPR001920">
    <property type="entry name" value="Asp/Glu_race"/>
</dbReference>
<dbReference type="InterPro" id="IPR015942">
    <property type="entry name" value="Asp/Glu/hydantoin_racemase"/>
</dbReference>
<evidence type="ECO:0000256" key="7">
    <source>
        <dbReference type="HAMAP-Rule" id="MF_00258"/>
    </source>
</evidence>
<dbReference type="GO" id="GO:0008360">
    <property type="term" value="P:regulation of cell shape"/>
    <property type="evidence" value="ECO:0007669"/>
    <property type="project" value="UniProtKB-KW"/>
</dbReference>
<dbReference type="Pfam" id="PF01177">
    <property type="entry name" value="Asp_Glu_race"/>
    <property type="match status" value="1"/>
</dbReference>
<keyword evidence="3 7" id="KW-0133">Cell shape</keyword>
<comment type="catalytic activity">
    <reaction evidence="1 7">
        <text>L-glutamate = D-glutamate</text>
        <dbReference type="Rhea" id="RHEA:12813"/>
        <dbReference type="ChEBI" id="CHEBI:29985"/>
        <dbReference type="ChEBI" id="CHEBI:29986"/>
        <dbReference type="EC" id="5.1.1.3"/>
    </reaction>
</comment>
<dbReference type="InterPro" id="IPR004391">
    <property type="entry name" value="Glu_race"/>
</dbReference>
<protein>
    <recommendedName>
        <fullName evidence="2 7">Glutamate racemase</fullName>
        <ecNumber evidence="2 7">5.1.1.3</ecNumber>
    </recommendedName>
</protein>
<dbReference type="InterPro" id="IPR033134">
    <property type="entry name" value="Asp/Glu_racemase_AS_2"/>
</dbReference>
<keyword evidence="5 7" id="KW-0413">Isomerase</keyword>
<dbReference type="PANTHER" id="PTHR21198">
    <property type="entry name" value="GLUTAMATE RACEMASE"/>
    <property type="match status" value="1"/>
</dbReference>
<comment type="caution">
    <text evidence="7">Lacks conserved residue(s) required for the propagation of feature annotation.</text>
</comment>
<feature type="binding site" evidence="7">
    <location>
        <begin position="36"/>
        <end position="37"/>
    </location>
    <ligand>
        <name>substrate</name>
    </ligand>
</feature>
<organism evidence="8 9">
    <name type="scientific">Roseiarcus fermentans</name>
    <dbReference type="NCBI Taxonomy" id="1473586"/>
    <lineage>
        <taxon>Bacteria</taxon>
        <taxon>Pseudomonadati</taxon>
        <taxon>Pseudomonadota</taxon>
        <taxon>Alphaproteobacteria</taxon>
        <taxon>Hyphomicrobiales</taxon>
        <taxon>Roseiarcaceae</taxon>
        <taxon>Roseiarcus</taxon>
    </lineage>
</organism>
<evidence type="ECO:0000256" key="3">
    <source>
        <dbReference type="ARBA" id="ARBA00022960"/>
    </source>
</evidence>
<accession>A0A366EVL3</accession>
<dbReference type="GO" id="GO:0008881">
    <property type="term" value="F:glutamate racemase activity"/>
    <property type="evidence" value="ECO:0007669"/>
    <property type="project" value="UniProtKB-UniRule"/>
</dbReference>
<feature type="binding site" evidence="7">
    <location>
        <begin position="4"/>
        <end position="5"/>
    </location>
    <ligand>
        <name>substrate</name>
    </ligand>
</feature>
<dbReference type="UniPathway" id="UPA00219"/>
<feature type="binding site" evidence="7">
    <location>
        <begin position="184"/>
        <end position="185"/>
    </location>
    <ligand>
        <name>substrate</name>
    </ligand>
</feature>